<organism evidence="1">
    <name type="scientific">Anguilla anguilla</name>
    <name type="common">European freshwater eel</name>
    <name type="synonym">Muraena anguilla</name>
    <dbReference type="NCBI Taxonomy" id="7936"/>
    <lineage>
        <taxon>Eukaryota</taxon>
        <taxon>Metazoa</taxon>
        <taxon>Chordata</taxon>
        <taxon>Craniata</taxon>
        <taxon>Vertebrata</taxon>
        <taxon>Euteleostomi</taxon>
        <taxon>Actinopterygii</taxon>
        <taxon>Neopterygii</taxon>
        <taxon>Teleostei</taxon>
        <taxon>Anguilliformes</taxon>
        <taxon>Anguillidae</taxon>
        <taxon>Anguilla</taxon>
    </lineage>
</organism>
<evidence type="ECO:0000313" key="1">
    <source>
        <dbReference type="EMBL" id="JAH00669.1"/>
    </source>
</evidence>
<proteinExistence type="predicted"/>
<name>A0A0E9P821_ANGAN</name>
<dbReference type="EMBL" id="GBXM01107908">
    <property type="protein sequence ID" value="JAH00669.1"/>
    <property type="molecule type" value="Transcribed_RNA"/>
</dbReference>
<accession>A0A0E9P821</accession>
<protein>
    <submittedName>
        <fullName evidence="1">Uncharacterized protein</fullName>
    </submittedName>
</protein>
<reference evidence="1" key="2">
    <citation type="journal article" date="2015" name="Fish Shellfish Immunol.">
        <title>Early steps in the European eel (Anguilla anguilla)-Vibrio vulnificus interaction in the gills: Role of the RtxA13 toxin.</title>
        <authorList>
            <person name="Callol A."/>
            <person name="Pajuelo D."/>
            <person name="Ebbesson L."/>
            <person name="Teles M."/>
            <person name="MacKenzie S."/>
            <person name="Amaro C."/>
        </authorList>
    </citation>
    <scope>NUCLEOTIDE SEQUENCE</scope>
</reference>
<sequence>MGLWIVDALNLSWGLSLTTY</sequence>
<reference evidence="1" key="1">
    <citation type="submission" date="2014-11" db="EMBL/GenBank/DDBJ databases">
        <authorList>
            <person name="Amaro Gonzalez C."/>
        </authorList>
    </citation>
    <scope>NUCLEOTIDE SEQUENCE</scope>
</reference>
<dbReference type="AlphaFoldDB" id="A0A0E9P821"/>